<protein>
    <submittedName>
        <fullName evidence="1">Uncharacterized protein</fullName>
    </submittedName>
</protein>
<name>A0ACB7RMZ6_HYAAI</name>
<reference evidence="1" key="1">
    <citation type="submission" date="2020-05" db="EMBL/GenBank/DDBJ databases">
        <title>Large-scale comparative analyses of tick genomes elucidate their genetic diversity and vector capacities.</title>
        <authorList>
            <person name="Jia N."/>
            <person name="Wang J."/>
            <person name="Shi W."/>
            <person name="Du L."/>
            <person name="Sun Y."/>
            <person name="Zhan W."/>
            <person name="Jiang J."/>
            <person name="Wang Q."/>
            <person name="Zhang B."/>
            <person name="Ji P."/>
            <person name="Sakyi L.B."/>
            <person name="Cui X."/>
            <person name="Yuan T."/>
            <person name="Jiang B."/>
            <person name="Yang W."/>
            <person name="Lam T.T.-Y."/>
            <person name="Chang Q."/>
            <person name="Ding S."/>
            <person name="Wang X."/>
            <person name="Zhu J."/>
            <person name="Ruan X."/>
            <person name="Zhao L."/>
            <person name="Wei J."/>
            <person name="Que T."/>
            <person name="Du C."/>
            <person name="Cheng J."/>
            <person name="Dai P."/>
            <person name="Han X."/>
            <person name="Huang E."/>
            <person name="Gao Y."/>
            <person name="Liu J."/>
            <person name="Shao H."/>
            <person name="Ye R."/>
            <person name="Li L."/>
            <person name="Wei W."/>
            <person name="Wang X."/>
            <person name="Wang C."/>
            <person name="Yang T."/>
            <person name="Huo Q."/>
            <person name="Li W."/>
            <person name="Guo W."/>
            <person name="Chen H."/>
            <person name="Zhou L."/>
            <person name="Ni X."/>
            <person name="Tian J."/>
            <person name="Zhou Y."/>
            <person name="Sheng Y."/>
            <person name="Liu T."/>
            <person name="Pan Y."/>
            <person name="Xia L."/>
            <person name="Li J."/>
            <person name="Zhao F."/>
            <person name="Cao W."/>
        </authorList>
    </citation>
    <scope>NUCLEOTIDE SEQUENCE</scope>
    <source>
        <strain evidence="1">Hyas-2018</strain>
    </source>
</reference>
<proteinExistence type="predicted"/>
<dbReference type="Proteomes" id="UP000821845">
    <property type="component" value="Chromosome 9"/>
</dbReference>
<dbReference type="EMBL" id="CM023489">
    <property type="protein sequence ID" value="KAH6922267.1"/>
    <property type="molecule type" value="Genomic_DNA"/>
</dbReference>
<evidence type="ECO:0000313" key="2">
    <source>
        <dbReference type="Proteomes" id="UP000821845"/>
    </source>
</evidence>
<comment type="caution">
    <text evidence="1">The sequence shown here is derived from an EMBL/GenBank/DDBJ whole genome shotgun (WGS) entry which is preliminary data.</text>
</comment>
<organism evidence="1 2">
    <name type="scientific">Hyalomma asiaticum</name>
    <name type="common">Tick</name>
    <dbReference type="NCBI Taxonomy" id="266040"/>
    <lineage>
        <taxon>Eukaryota</taxon>
        <taxon>Metazoa</taxon>
        <taxon>Ecdysozoa</taxon>
        <taxon>Arthropoda</taxon>
        <taxon>Chelicerata</taxon>
        <taxon>Arachnida</taxon>
        <taxon>Acari</taxon>
        <taxon>Parasitiformes</taxon>
        <taxon>Ixodida</taxon>
        <taxon>Ixodoidea</taxon>
        <taxon>Ixodidae</taxon>
        <taxon>Hyalomminae</taxon>
        <taxon>Hyalomma</taxon>
    </lineage>
</organism>
<keyword evidence="2" id="KW-1185">Reference proteome</keyword>
<accession>A0ACB7RMZ6</accession>
<evidence type="ECO:0000313" key="1">
    <source>
        <dbReference type="EMBL" id="KAH6922267.1"/>
    </source>
</evidence>
<sequence length="173" mass="19316">MTVKHGEEHQLQCILDALKENRWINRFGTCIEMVTPEIATSLAGLLATNDALMEITICEHSDISASNLEIILEGLRSNYALTDLTFRSVRDDLEGVLEMKALLKRNFLLIEKAVNFVLCGGDDNDKEGLDALIKVHSSGLLLRKLQEETGKSREAILDEVMATLNFSCAYFAR</sequence>
<gene>
    <name evidence="1" type="ORF">HPB50_011339</name>
</gene>